<keyword evidence="1" id="KW-1133">Transmembrane helix</keyword>
<accession>A0A084VG44</accession>
<dbReference type="EMBL" id="ATLV01012632">
    <property type="status" value="NOT_ANNOTATED_CDS"/>
    <property type="molecule type" value="Genomic_DNA"/>
</dbReference>
<keyword evidence="1" id="KW-0472">Membrane</keyword>
<protein>
    <submittedName>
        <fullName evidence="2 3">High-affinity iron permease</fullName>
    </submittedName>
</protein>
<dbReference type="EMBL" id="KE524806">
    <property type="protein sequence ID" value="KFB36938.1"/>
    <property type="molecule type" value="Genomic_DNA"/>
</dbReference>
<dbReference type="VEuPathDB" id="VectorBase:ASIC004111"/>
<organism evidence="2">
    <name type="scientific">Anopheles sinensis</name>
    <name type="common">Mosquito</name>
    <dbReference type="NCBI Taxonomy" id="74873"/>
    <lineage>
        <taxon>Eukaryota</taxon>
        <taxon>Metazoa</taxon>
        <taxon>Ecdysozoa</taxon>
        <taxon>Arthropoda</taxon>
        <taxon>Hexapoda</taxon>
        <taxon>Insecta</taxon>
        <taxon>Pterygota</taxon>
        <taxon>Neoptera</taxon>
        <taxon>Endopterygota</taxon>
        <taxon>Diptera</taxon>
        <taxon>Nematocera</taxon>
        <taxon>Culicoidea</taxon>
        <taxon>Culicidae</taxon>
        <taxon>Anophelinae</taxon>
        <taxon>Anopheles</taxon>
    </lineage>
</organism>
<dbReference type="Proteomes" id="UP000030765">
    <property type="component" value="Unassembled WGS sequence"/>
</dbReference>
<sequence>MQLCSMAKAGCTRTLFRFQPKEHSLPAEVCLSVIALIYIFLLLLLLLVMPSVCDARIRFIMLPAGSFEAHGAGQGVVDFRSNSVGGGFPARSMKDVLL</sequence>
<proteinExistence type="predicted"/>
<reference evidence="3" key="2">
    <citation type="submission" date="2020-05" db="UniProtKB">
        <authorList>
            <consortium name="EnsemblMetazoa"/>
        </authorList>
    </citation>
    <scope>IDENTIFICATION</scope>
</reference>
<dbReference type="AlphaFoldDB" id="A0A084VG44"/>
<dbReference type="EnsemblMetazoa" id="ASIC004111-RA">
    <property type="protein sequence ID" value="ASIC004111-PA"/>
    <property type="gene ID" value="ASIC004111"/>
</dbReference>
<feature type="transmembrane region" description="Helical" evidence="1">
    <location>
        <begin position="25"/>
        <end position="48"/>
    </location>
</feature>
<evidence type="ECO:0000313" key="4">
    <source>
        <dbReference type="Proteomes" id="UP000030765"/>
    </source>
</evidence>
<reference evidence="2 4" key="1">
    <citation type="journal article" date="2014" name="BMC Genomics">
        <title>Genome sequence of Anopheles sinensis provides insight into genetics basis of mosquito competence for malaria parasites.</title>
        <authorList>
            <person name="Zhou D."/>
            <person name="Zhang D."/>
            <person name="Ding G."/>
            <person name="Shi L."/>
            <person name="Hou Q."/>
            <person name="Ye Y."/>
            <person name="Xu Y."/>
            <person name="Zhou H."/>
            <person name="Xiong C."/>
            <person name="Li S."/>
            <person name="Yu J."/>
            <person name="Hong S."/>
            <person name="Yu X."/>
            <person name="Zou P."/>
            <person name="Chen C."/>
            <person name="Chang X."/>
            <person name="Wang W."/>
            <person name="Lv Y."/>
            <person name="Sun Y."/>
            <person name="Ma L."/>
            <person name="Shen B."/>
            <person name="Zhu C."/>
        </authorList>
    </citation>
    <scope>NUCLEOTIDE SEQUENCE [LARGE SCALE GENOMIC DNA]</scope>
</reference>
<evidence type="ECO:0000313" key="2">
    <source>
        <dbReference type="EMBL" id="KFB36938.1"/>
    </source>
</evidence>
<keyword evidence="4" id="KW-1185">Reference proteome</keyword>
<dbReference type="VEuPathDB" id="VectorBase:ASIS009046"/>
<keyword evidence="1" id="KW-0812">Transmembrane</keyword>
<gene>
    <name evidence="2" type="ORF">ZHAS_00004111</name>
</gene>
<name>A0A084VG44_ANOSI</name>
<evidence type="ECO:0000313" key="3">
    <source>
        <dbReference type="EnsemblMetazoa" id="ASIC004111-PA"/>
    </source>
</evidence>
<evidence type="ECO:0000256" key="1">
    <source>
        <dbReference type="SAM" id="Phobius"/>
    </source>
</evidence>